<protein>
    <recommendedName>
        <fullName evidence="3">Chromate transport protein ChrA</fullName>
    </recommendedName>
</protein>
<sequence length="78" mass="7897">MTGALSGVTAAIVGVVLNLALVFGAAVIAPNGLSGDINWFAAAMSVAAFVALYKFKANVLWIVLLGGLIGLVKTFLFG</sequence>
<keyword evidence="1" id="KW-0472">Membrane</keyword>
<evidence type="ECO:0008006" key="3">
    <source>
        <dbReference type="Google" id="ProtNLM"/>
    </source>
</evidence>
<feature type="transmembrane region" description="Helical" evidence="1">
    <location>
        <begin position="6"/>
        <end position="29"/>
    </location>
</feature>
<feature type="transmembrane region" description="Helical" evidence="1">
    <location>
        <begin position="59"/>
        <end position="77"/>
    </location>
</feature>
<proteinExistence type="predicted"/>
<name>A0A6J4NLB0_9BACT</name>
<reference evidence="2" key="1">
    <citation type="submission" date="2020-02" db="EMBL/GenBank/DDBJ databases">
        <authorList>
            <person name="Meier V. D."/>
        </authorList>
    </citation>
    <scope>NUCLEOTIDE SEQUENCE</scope>
    <source>
        <strain evidence="2">AVDCRST_MAG74</strain>
    </source>
</reference>
<accession>A0A6J4NLB0</accession>
<keyword evidence="1" id="KW-0812">Transmembrane</keyword>
<keyword evidence="1" id="KW-1133">Transmembrane helix</keyword>
<evidence type="ECO:0000313" key="2">
    <source>
        <dbReference type="EMBL" id="CAA9390786.1"/>
    </source>
</evidence>
<evidence type="ECO:0000256" key="1">
    <source>
        <dbReference type="SAM" id="Phobius"/>
    </source>
</evidence>
<gene>
    <name evidence="2" type="ORF">AVDCRST_MAG74-973</name>
</gene>
<feature type="transmembrane region" description="Helical" evidence="1">
    <location>
        <begin position="36"/>
        <end position="53"/>
    </location>
</feature>
<organism evidence="2">
    <name type="scientific">uncultured Pyrinomonadaceae bacterium</name>
    <dbReference type="NCBI Taxonomy" id="2283094"/>
    <lineage>
        <taxon>Bacteria</taxon>
        <taxon>Pseudomonadati</taxon>
        <taxon>Acidobacteriota</taxon>
        <taxon>Blastocatellia</taxon>
        <taxon>Blastocatellales</taxon>
        <taxon>Pyrinomonadaceae</taxon>
        <taxon>environmental samples</taxon>
    </lineage>
</organism>
<dbReference type="AlphaFoldDB" id="A0A6J4NLB0"/>
<dbReference type="EMBL" id="CADCUR010000078">
    <property type="protein sequence ID" value="CAA9390786.1"/>
    <property type="molecule type" value="Genomic_DNA"/>
</dbReference>